<dbReference type="EMBL" id="CAJPIZ010024865">
    <property type="protein sequence ID" value="CAG2118589.1"/>
    <property type="molecule type" value="Genomic_DNA"/>
</dbReference>
<dbReference type="GO" id="GO:0005789">
    <property type="term" value="C:endoplasmic reticulum membrane"/>
    <property type="evidence" value="ECO:0007669"/>
    <property type="project" value="UniProtKB-SubCell"/>
</dbReference>
<gene>
    <name evidence="16" type="ORF">OSB1V03_LOCUS18540</name>
</gene>
<protein>
    <recommendedName>
        <fullName evidence="18">Cytochrome P450</fullName>
    </recommendedName>
</protein>
<comment type="similarity">
    <text evidence="4 14">Belongs to the cytochrome P450 family.</text>
</comment>
<evidence type="ECO:0000256" key="2">
    <source>
        <dbReference type="ARBA" id="ARBA00004174"/>
    </source>
</evidence>
<evidence type="ECO:0000256" key="15">
    <source>
        <dbReference type="SAM" id="MobiDB-lite"/>
    </source>
</evidence>
<feature type="region of interest" description="Disordered" evidence="15">
    <location>
        <begin position="43"/>
        <end position="75"/>
    </location>
</feature>
<evidence type="ECO:0000256" key="5">
    <source>
        <dbReference type="ARBA" id="ARBA00022617"/>
    </source>
</evidence>
<keyword evidence="8" id="KW-0492">Microsome</keyword>
<evidence type="ECO:0000313" key="17">
    <source>
        <dbReference type="Proteomes" id="UP000759131"/>
    </source>
</evidence>
<dbReference type="InterPro" id="IPR001128">
    <property type="entry name" value="Cyt_P450"/>
</dbReference>
<keyword evidence="12" id="KW-0472">Membrane</keyword>
<feature type="compositionally biased region" description="Low complexity" evidence="15">
    <location>
        <begin position="43"/>
        <end position="54"/>
    </location>
</feature>
<evidence type="ECO:0000256" key="8">
    <source>
        <dbReference type="ARBA" id="ARBA00022848"/>
    </source>
</evidence>
<keyword evidence="10 13" id="KW-0408">Iron</keyword>
<keyword evidence="6 13" id="KW-0479">Metal-binding</keyword>
<evidence type="ECO:0000256" key="1">
    <source>
        <dbReference type="ARBA" id="ARBA00001971"/>
    </source>
</evidence>
<dbReference type="GO" id="GO:0005506">
    <property type="term" value="F:iron ion binding"/>
    <property type="evidence" value="ECO:0007669"/>
    <property type="project" value="InterPro"/>
</dbReference>
<evidence type="ECO:0000256" key="12">
    <source>
        <dbReference type="ARBA" id="ARBA00023136"/>
    </source>
</evidence>
<keyword evidence="17" id="KW-1185">Reference proteome</keyword>
<evidence type="ECO:0000256" key="6">
    <source>
        <dbReference type="ARBA" id="ARBA00022723"/>
    </source>
</evidence>
<reference evidence="16" key="1">
    <citation type="submission" date="2020-11" db="EMBL/GenBank/DDBJ databases">
        <authorList>
            <person name="Tran Van P."/>
        </authorList>
    </citation>
    <scope>NUCLEOTIDE SEQUENCE</scope>
</reference>
<dbReference type="GO" id="GO:0004497">
    <property type="term" value="F:monooxygenase activity"/>
    <property type="evidence" value="ECO:0007669"/>
    <property type="project" value="UniProtKB-KW"/>
</dbReference>
<proteinExistence type="inferred from homology"/>
<organism evidence="16">
    <name type="scientific">Medioppia subpectinata</name>
    <dbReference type="NCBI Taxonomy" id="1979941"/>
    <lineage>
        <taxon>Eukaryota</taxon>
        <taxon>Metazoa</taxon>
        <taxon>Ecdysozoa</taxon>
        <taxon>Arthropoda</taxon>
        <taxon>Chelicerata</taxon>
        <taxon>Arachnida</taxon>
        <taxon>Acari</taxon>
        <taxon>Acariformes</taxon>
        <taxon>Sarcoptiformes</taxon>
        <taxon>Oribatida</taxon>
        <taxon>Brachypylina</taxon>
        <taxon>Oppioidea</taxon>
        <taxon>Oppiidae</taxon>
        <taxon>Medioppia</taxon>
    </lineage>
</organism>
<evidence type="ECO:0000256" key="13">
    <source>
        <dbReference type="PIRSR" id="PIRSR602401-1"/>
    </source>
</evidence>
<dbReference type="PANTHER" id="PTHR24292:SF102">
    <property type="entry name" value="CYTOCHROME P450 FAMILY-RELATED"/>
    <property type="match status" value="1"/>
</dbReference>
<dbReference type="InterPro" id="IPR002401">
    <property type="entry name" value="Cyt_P450_E_grp-I"/>
</dbReference>
<evidence type="ECO:0000256" key="11">
    <source>
        <dbReference type="ARBA" id="ARBA00023033"/>
    </source>
</evidence>
<evidence type="ECO:0000256" key="7">
    <source>
        <dbReference type="ARBA" id="ARBA00022824"/>
    </source>
</evidence>
<evidence type="ECO:0000256" key="10">
    <source>
        <dbReference type="ARBA" id="ARBA00023004"/>
    </source>
</evidence>
<dbReference type="EMBL" id="OC879440">
    <property type="protein sequence ID" value="CAD7641194.1"/>
    <property type="molecule type" value="Genomic_DNA"/>
</dbReference>
<dbReference type="PRINTS" id="PR00463">
    <property type="entry name" value="EP450I"/>
</dbReference>
<dbReference type="InterPro" id="IPR050476">
    <property type="entry name" value="Insect_CytP450_Detox"/>
</dbReference>
<comment type="subcellular location">
    <subcellularLocation>
        <location evidence="3">Endoplasmic reticulum membrane</location>
        <topology evidence="3">Peripheral membrane protein</topology>
    </subcellularLocation>
    <subcellularLocation>
        <location evidence="2">Microsome membrane</location>
        <topology evidence="2">Peripheral membrane protein</topology>
    </subcellularLocation>
</comment>
<dbReference type="InterPro" id="IPR036396">
    <property type="entry name" value="Cyt_P450_sf"/>
</dbReference>
<evidence type="ECO:0000256" key="3">
    <source>
        <dbReference type="ARBA" id="ARBA00004406"/>
    </source>
</evidence>
<comment type="cofactor">
    <cofactor evidence="1 13">
        <name>heme</name>
        <dbReference type="ChEBI" id="CHEBI:30413"/>
    </cofactor>
</comment>
<dbReference type="InterPro" id="IPR017972">
    <property type="entry name" value="Cyt_P450_CS"/>
</dbReference>
<dbReference type="Proteomes" id="UP000759131">
    <property type="component" value="Unassembled WGS sequence"/>
</dbReference>
<dbReference type="OrthoDB" id="6502656at2759"/>
<dbReference type="PANTHER" id="PTHR24292">
    <property type="entry name" value="CYTOCHROME P450"/>
    <property type="match status" value="1"/>
</dbReference>
<keyword evidence="11 14" id="KW-0503">Monooxygenase</keyword>
<keyword evidence="7" id="KW-0256">Endoplasmic reticulum</keyword>
<evidence type="ECO:0000256" key="4">
    <source>
        <dbReference type="ARBA" id="ARBA00010617"/>
    </source>
</evidence>
<dbReference type="PROSITE" id="PS00086">
    <property type="entry name" value="CYTOCHROME_P450"/>
    <property type="match status" value="1"/>
</dbReference>
<evidence type="ECO:0000256" key="9">
    <source>
        <dbReference type="ARBA" id="ARBA00023002"/>
    </source>
</evidence>
<dbReference type="Pfam" id="PF00067">
    <property type="entry name" value="p450"/>
    <property type="match status" value="1"/>
</dbReference>
<name>A0A7R9QEG2_9ACAR</name>
<keyword evidence="5 13" id="KW-0349">Heme</keyword>
<dbReference type="AlphaFoldDB" id="A0A7R9QEG2"/>
<feature type="binding site" description="axial binding residue" evidence="13">
    <location>
        <position position="239"/>
    </location>
    <ligand>
        <name>heme</name>
        <dbReference type="ChEBI" id="CHEBI:30413"/>
    </ligand>
    <ligandPart>
        <name>Fe</name>
        <dbReference type="ChEBI" id="CHEBI:18248"/>
    </ligandPart>
</feature>
<dbReference type="PRINTS" id="PR00385">
    <property type="entry name" value="P450"/>
</dbReference>
<dbReference type="SUPFAM" id="SSF48264">
    <property type="entry name" value="Cytochrome P450"/>
    <property type="match status" value="1"/>
</dbReference>
<sequence>MGRSPNGILFDMARDIIQLRKENPSLRRKDLLQLMLDTKMSTEEMSSMSYEKMTAGNDKESQANGQNGAKNGTNGVKHGVKSDIVLTEDEIKANSVLFYEAGYETTSTALGFMAHILVNYPDIQERVREEVRQLHENEGKLDFNCVNKLEYLECVLNETMRIYPPVITFVSRECLQDYKYKDITIPKGAGVQIATHYLHHDPDYWPEPEVFDPERFSADRKHEIHPNSWQPFGSGPRNCIGLRFALFEAKLALAKLLLNYRLIPGPKTEMGALTTDIKIITLTPKNGVYVKAVKL</sequence>
<feature type="compositionally biased region" description="Polar residues" evidence="15">
    <location>
        <begin position="62"/>
        <end position="74"/>
    </location>
</feature>
<dbReference type="GO" id="GO:0016705">
    <property type="term" value="F:oxidoreductase activity, acting on paired donors, with incorporation or reduction of molecular oxygen"/>
    <property type="evidence" value="ECO:0007669"/>
    <property type="project" value="InterPro"/>
</dbReference>
<evidence type="ECO:0008006" key="18">
    <source>
        <dbReference type="Google" id="ProtNLM"/>
    </source>
</evidence>
<dbReference type="GO" id="GO:0020037">
    <property type="term" value="F:heme binding"/>
    <property type="evidence" value="ECO:0007669"/>
    <property type="project" value="InterPro"/>
</dbReference>
<accession>A0A7R9QEG2</accession>
<dbReference type="Gene3D" id="1.10.630.10">
    <property type="entry name" value="Cytochrome P450"/>
    <property type="match status" value="1"/>
</dbReference>
<evidence type="ECO:0000313" key="16">
    <source>
        <dbReference type="EMBL" id="CAD7641194.1"/>
    </source>
</evidence>
<keyword evidence="9 14" id="KW-0560">Oxidoreductase</keyword>
<evidence type="ECO:0000256" key="14">
    <source>
        <dbReference type="RuleBase" id="RU000461"/>
    </source>
</evidence>